<dbReference type="EMBL" id="KK103638">
    <property type="protein sequence ID" value="KIY95201.1"/>
    <property type="molecule type" value="Genomic_DNA"/>
</dbReference>
<name>A0A0D2M172_9CHLO</name>
<dbReference type="AlphaFoldDB" id="A0A0D2M172"/>
<dbReference type="Proteomes" id="UP000054498">
    <property type="component" value="Unassembled WGS sequence"/>
</dbReference>
<feature type="region of interest" description="Disordered" evidence="1">
    <location>
        <begin position="1"/>
        <end position="56"/>
    </location>
</feature>
<dbReference type="STRING" id="145388.A0A0D2M172"/>
<feature type="region of interest" description="Disordered" evidence="1">
    <location>
        <begin position="74"/>
        <end position="117"/>
    </location>
</feature>
<evidence type="ECO:0000256" key="1">
    <source>
        <dbReference type="SAM" id="MobiDB-lite"/>
    </source>
</evidence>
<keyword evidence="3" id="KW-1185">Reference proteome</keyword>
<dbReference type="KEGG" id="mng:MNEG_12762"/>
<sequence>MFSGLSSLRKDEKKEPTSQNKALQDYLKKYTSDGADDGEKKKKRKKRPKAEQGGAVQIVDADLTGFEAVQAAAERKRAAAARGGPPVAVDGSDEEEAEAPTIANPEELEIYRLQQEK</sequence>
<dbReference type="RefSeq" id="XP_013894221.1">
    <property type="nucleotide sequence ID" value="XM_014038767.1"/>
</dbReference>
<dbReference type="GeneID" id="25730157"/>
<organism evidence="2 3">
    <name type="scientific">Monoraphidium neglectum</name>
    <dbReference type="NCBI Taxonomy" id="145388"/>
    <lineage>
        <taxon>Eukaryota</taxon>
        <taxon>Viridiplantae</taxon>
        <taxon>Chlorophyta</taxon>
        <taxon>core chlorophytes</taxon>
        <taxon>Chlorophyceae</taxon>
        <taxon>CS clade</taxon>
        <taxon>Sphaeropleales</taxon>
        <taxon>Selenastraceae</taxon>
        <taxon>Monoraphidium</taxon>
    </lineage>
</organism>
<evidence type="ECO:0000313" key="3">
    <source>
        <dbReference type="Proteomes" id="UP000054498"/>
    </source>
</evidence>
<evidence type="ECO:0000313" key="2">
    <source>
        <dbReference type="EMBL" id="KIY95201.1"/>
    </source>
</evidence>
<dbReference type="OrthoDB" id="6022at2759"/>
<accession>A0A0D2M172</accession>
<feature type="non-terminal residue" evidence="2">
    <location>
        <position position="117"/>
    </location>
</feature>
<reference evidence="2 3" key="1">
    <citation type="journal article" date="2013" name="BMC Genomics">
        <title>Reconstruction of the lipid metabolism for the microalga Monoraphidium neglectum from its genome sequence reveals characteristics suitable for biofuel production.</title>
        <authorList>
            <person name="Bogen C."/>
            <person name="Al-Dilaimi A."/>
            <person name="Albersmeier A."/>
            <person name="Wichmann J."/>
            <person name="Grundmann M."/>
            <person name="Rupp O."/>
            <person name="Lauersen K.J."/>
            <person name="Blifernez-Klassen O."/>
            <person name="Kalinowski J."/>
            <person name="Goesmann A."/>
            <person name="Mussgnug J.H."/>
            <person name="Kruse O."/>
        </authorList>
    </citation>
    <scope>NUCLEOTIDE SEQUENCE [LARGE SCALE GENOMIC DNA]</scope>
    <source>
        <strain evidence="2 3">SAG 48.87</strain>
    </source>
</reference>
<protein>
    <submittedName>
        <fullName evidence="2">Uncharacterized protein</fullName>
    </submittedName>
</protein>
<feature type="compositionally biased region" description="Low complexity" evidence="1">
    <location>
        <begin position="80"/>
        <end position="89"/>
    </location>
</feature>
<gene>
    <name evidence="2" type="ORF">MNEG_12762</name>
</gene>
<proteinExistence type="predicted"/>